<dbReference type="SMART" id="SM00854">
    <property type="entry name" value="PGA_cap"/>
    <property type="match status" value="1"/>
</dbReference>
<dbReference type="HOGENOM" id="CLU_038823_2_2_7"/>
<dbReference type="eggNOG" id="COG2843">
    <property type="taxonomic scope" value="Bacteria"/>
</dbReference>
<organism evidence="4 5">
    <name type="scientific">Geotalea daltonii (strain DSM 22248 / JCM 15807 / FRC-32)</name>
    <name type="common">Geobacter daltonii</name>
    <dbReference type="NCBI Taxonomy" id="316067"/>
    <lineage>
        <taxon>Bacteria</taxon>
        <taxon>Pseudomonadati</taxon>
        <taxon>Thermodesulfobacteriota</taxon>
        <taxon>Desulfuromonadia</taxon>
        <taxon>Geobacterales</taxon>
        <taxon>Geobacteraceae</taxon>
        <taxon>Geotalea</taxon>
    </lineage>
</organism>
<dbReference type="PANTHER" id="PTHR33393:SF13">
    <property type="entry name" value="PGA BIOSYNTHESIS PROTEIN CAPA"/>
    <property type="match status" value="1"/>
</dbReference>
<dbReference type="PANTHER" id="PTHR33393">
    <property type="entry name" value="POLYGLUTAMINE SYNTHESIS ACCESSORY PROTEIN RV0574C-RELATED"/>
    <property type="match status" value="1"/>
</dbReference>
<gene>
    <name evidence="4" type="ordered locus">Geob_1191</name>
</gene>
<dbReference type="InterPro" id="IPR052169">
    <property type="entry name" value="CW_Biosynth-Accessory"/>
</dbReference>
<dbReference type="STRING" id="316067.Geob_1191"/>
<feature type="chain" id="PRO_5002888652" evidence="2">
    <location>
        <begin position="21"/>
        <end position="351"/>
    </location>
</feature>
<accession>B9M3E1</accession>
<reference evidence="4 5" key="1">
    <citation type="submission" date="2009-01" db="EMBL/GenBank/DDBJ databases">
        <title>Complete sequence of Geobacter sp. FRC-32.</title>
        <authorList>
            <consortium name="US DOE Joint Genome Institute"/>
            <person name="Lucas S."/>
            <person name="Copeland A."/>
            <person name="Lapidus A."/>
            <person name="Glavina del Rio T."/>
            <person name="Dalin E."/>
            <person name="Tice H."/>
            <person name="Bruce D."/>
            <person name="Goodwin L."/>
            <person name="Pitluck S."/>
            <person name="Saunders E."/>
            <person name="Brettin T."/>
            <person name="Detter J.C."/>
            <person name="Han C."/>
            <person name="Larimer F."/>
            <person name="Land M."/>
            <person name="Hauser L."/>
            <person name="Kyrpides N."/>
            <person name="Ovchinnikova G."/>
            <person name="Kostka J."/>
            <person name="Richardson P."/>
        </authorList>
    </citation>
    <scope>NUCLEOTIDE SEQUENCE [LARGE SCALE GENOMIC DNA]</scope>
    <source>
        <strain evidence="5">DSM 22248 / JCM 15807 / FRC-32</strain>
    </source>
</reference>
<dbReference type="OrthoDB" id="5405713at2"/>
<dbReference type="SUPFAM" id="SSF56300">
    <property type="entry name" value="Metallo-dependent phosphatases"/>
    <property type="match status" value="1"/>
</dbReference>
<dbReference type="EMBL" id="CP001390">
    <property type="protein sequence ID" value="ACM19551.1"/>
    <property type="molecule type" value="Genomic_DNA"/>
</dbReference>
<dbReference type="KEGG" id="geo:Geob_1191"/>
<proteinExistence type="inferred from homology"/>
<evidence type="ECO:0000256" key="1">
    <source>
        <dbReference type="ARBA" id="ARBA00005662"/>
    </source>
</evidence>
<dbReference type="Proteomes" id="UP000007721">
    <property type="component" value="Chromosome"/>
</dbReference>
<feature type="domain" description="Capsule synthesis protein CapA" evidence="3">
    <location>
        <begin position="26"/>
        <end position="264"/>
    </location>
</feature>
<name>B9M3E1_GEODF</name>
<evidence type="ECO:0000256" key="2">
    <source>
        <dbReference type="SAM" id="SignalP"/>
    </source>
</evidence>
<sequence length="351" mass="38375">MHSRLLLVLLVLTLSMPTLAIAGQVVINAVGDIMLAGKGGAALERMGYDYPFAATVAALKAGDLAMGNLETPITSGGLEFKDKSYRFKAVPQAAAALKRAGFRVLTMANNHMLDYGTDGLLDTIYHLDKQGIKHSGAGKSLTEARREAIIDCNGNRIAFLSYSLTYPAEFFATGMRAGTAPGYPSYYEKDISRIRANADYVIVSFHWGKEGAATPKRYQVSTARRAVEAGADLVIGHHPHVLQGIESYRNGLIFYSLGNFAFGSLSRNSDRSIIARITLDRGIKEAELIPINVLNHEVRFQPAILKGKRGKDVIERIRAISSPMGTTIRDENGRYLIDLQQTGQTLAERRE</sequence>
<comment type="similarity">
    <text evidence="1">Belongs to the CapA family.</text>
</comment>
<keyword evidence="2" id="KW-0732">Signal</keyword>
<dbReference type="CDD" id="cd07381">
    <property type="entry name" value="MPP_CapA"/>
    <property type="match status" value="1"/>
</dbReference>
<evidence type="ECO:0000259" key="3">
    <source>
        <dbReference type="SMART" id="SM00854"/>
    </source>
</evidence>
<feature type="signal peptide" evidence="2">
    <location>
        <begin position="1"/>
        <end position="20"/>
    </location>
</feature>
<dbReference type="InterPro" id="IPR019079">
    <property type="entry name" value="Capsule_synth_CapA"/>
</dbReference>
<evidence type="ECO:0000313" key="4">
    <source>
        <dbReference type="EMBL" id="ACM19551.1"/>
    </source>
</evidence>
<keyword evidence="5" id="KW-1185">Reference proteome</keyword>
<dbReference type="RefSeq" id="WP_012646280.1">
    <property type="nucleotide sequence ID" value="NC_011979.1"/>
</dbReference>
<protein>
    <submittedName>
        <fullName evidence="4">Poly-gamma-glutamate capsule biosynthesis protein, putative</fullName>
    </submittedName>
</protein>
<dbReference type="Pfam" id="PF09587">
    <property type="entry name" value="PGA_cap"/>
    <property type="match status" value="1"/>
</dbReference>
<dbReference type="AlphaFoldDB" id="B9M3E1"/>
<dbReference type="Gene3D" id="3.60.21.10">
    <property type="match status" value="1"/>
</dbReference>
<evidence type="ECO:0000313" key="5">
    <source>
        <dbReference type="Proteomes" id="UP000007721"/>
    </source>
</evidence>
<dbReference type="InterPro" id="IPR029052">
    <property type="entry name" value="Metallo-depent_PP-like"/>
</dbReference>